<keyword evidence="2 3" id="KW-0238">DNA-binding</keyword>
<dbReference type="PANTHER" id="PTHR11849:SF190">
    <property type="entry name" value="ETS-DOMAIN PROTEIN"/>
    <property type="match status" value="1"/>
</dbReference>
<dbReference type="SUPFAM" id="SSF47769">
    <property type="entry name" value="SAM/Pointed domain"/>
    <property type="match status" value="1"/>
</dbReference>
<dbReference type="Gene3D" id="1.10.10.10">
    <property type="entry name" value="Winged helix-like DNA-binding domain superfamily/Winged helix DNA-binding domain"/>
    <property type="match status" value="1"/>
</dbReference>
<dbReference type="SMART" id="SM00251">
    <property type="entry name" value="SAM_PNT"/>
    <property type="match status" value="1"/>
</dbReference>
<evidence type="ECO:0000259" key="5">
    <source>
        <dbReference type="PROSITE" id="PS50061"/>
    </source>
</evidence>
<comment type="subcellular location">
    <subcellularLocation>
        <location evidence="3">Nucleus</location>
    </subcellularLocation>
</comment>
<proteinExistence type="inferred from homology"/>
<evidence type="ECO:0000313" key="8">
    <source>
        <dbReference type="Proteomes" id="UP001177023"/>
    </source>
</evidence>
<dbReference type="InterPro" id="IPR003118">
    <property type="entry name" value="Pointed_dom"/>
</dbReference>
<feature type="domain" description="PNT" evidence="6">
    <location>
        <begin position="27"/>
        <end position="114"/>
    </location>
</feature>
<dbReference type="Gene3D" id="1.10.150.50">
    <property type="entry name" value="Transcription Factor, Ets-1"/>
    <property type="match status" value="1"/>
</dbReference>
<comment type="caution">
    <text evidence="7">The sequence shown here is derived from an EMBL/GenBank/DDBJ whole genome shotgun (WGS) entry which is preliminary data.</text>
</comment>
<dbReference type="PROSITE" id="PS50061">
    <property type="entry name" value="ETS_DOMAIN_3"/>
    <property type="match status" value="1"/>
</dbReference>
<feature type="region of interest" description="Disordered" evidence="4">
    <location>
        <begin position="130"/>
        <end position="184"/>
    </location>
</feature>
<dbReference type="PANTHER" id="PTHR11849">
    <property type="entry name" value="ETS"/>
    <property type="match status" value="1"/>
</dbReference>
<feature type="non-terminal residue" evidence="7">
    <location>
        <position position="1"/>
    </location>
</feature>
<dbReference type="Proteomes" id="UP001177023">
    <property type="component" value="Unassembled WGS sequence"/>
</dbReference>
<sequence>MVAIPSLLSSLSSHHILRPHMTTAHFKPIPNNERVDLAGFRVKESSEWSRDDVVAWMLDVARSHEIPFEDLDMHRFANFDGKSMLRLSETAFLELDPNYGALLFREFRKASSASADDSVIDDAMRKYRESLDDEQRGAGAPAPAPRTTDLGLPHPLPQNHFDLSGKGFQLPPPLPPQHPHAHHQLIDPTRLQLAQSLAAANSLTTLQNLSTNLGLQQIQAALSPRSPMNTQGLSPGTVDLLSKYTSQQPGTSRDDEYDSDEDDSKVTRNKDGRPRKRSQHTKGNKLWEFIRDALKDSSTCPTIVRWEDPIEGVFRIVESEKLARLWGEKKNNHKMTYEKLSRAMRTYYEKQILVPVPKTGLYPKKLVYKFGPAAHGWRDPKCWY</sequence>
<name>A0AA36FV10_9BILA</name>
<dbReference type="InterPro" id="IPR036388">
    <property type="entry name" value="WH-like_DNA-bd_sf"/>
</dbReference>
<dbReference type="InterPro" id="IPR046328">
    <property type="entry name" value="ETS_fam"/>
</dbReference>
<dbReference type="PRINTS" id="PR00454">
    <property type="entry name" value="ETSDOMAIN"/>
</dbReference>
<dbReference type="EMBL" id="CATQJA010000650">
    <property type="protein sequence ID" value="CAJ0562505.1"/>
    <property type="molecule type" value="Genomic_DNA"/>
</dbReference>
<comment type="similarity">
    <text evidence="1 3">Belongs to the ETS family.</text>
</comment>
<dbReference type="InterPro" id="IPR000418">
    <property type="entry name" value="Ets_dom"/>
</dbReference>
<dbReference type="SUPFAM" id="SSF46785">
    <property type="entry name" value="Winged helix' DNA-binding domain"/>
    <property type="match status" value="1"/>
</dbReference>
<evidence type="ECO:0000256" key="1">
    <source>
        <dbReference type="ARBA" id="ARBA00005562"/>
    </source>
</evidence>
<feature type="region of interest" description="Disordered" evidence="4">
    <location>
        <begin position="225"/>
        <end position="281"/>
    </location>
</feature>
<dbReference type="GO" id="GO:0005634">
    <property type="term" value="C:nucleus"/>
    <property type="evidence" value="ECO:0007669"/>
    <property type="project" value="UniProtKB-SubCell"/>
</dbReference>
<reference evidence="7" key="1">
    <citation type="submission" date="2023-06" db="EMBL/GenBank/DDBJ databases">
        <authorList>
            <person name="Delattre M."/>
        </authorList>
    </citation>
    <scope>NUCLEOTIDE SEQUENCE</scope>
    <source>
        <strain evidence="7">AF72</strain>
    </source>
</reference>
<dbReference type="PROSITE" id="PS51433">
    <property type="entry name" value="PNT"/>
    <property type="match status" value="1"/>
</dbReference>
<dbReference type="GO" id="GO:0000981">
    <property type="term" value="F:DNA-binding transcription factor activity, RNA polymerase II-specific"/>
    <property type="evidence" value="ECO:0007669"/>
    <property type="project" value="TreeGrafter"/>
</dbReference>
<dbReference type="SMART" id="SM00413">
    <property type="entry name" value="ETS"/>
    <property type="match status" value="1"/>
</dbReference>
<dbReference type="Pfam" id="PF02198">
    <property type="entry name" value="SAM_PNT"/>
    <property type="match status" value="1"/>
</dbReference>
<evidence type="ECO:0000256" key="2">
    <source>
        <dbReference type="ARBA" id="ARBA00023125"/>
    </source>
</evidence>
<feature type="domain" description="ETS" evidence="5">
    <location>
        <begin position="284"/>
        <end position="371"/>
    </location>
</feature>
<dbReference type="InterPro" id="IPR013761">
    <property type="entry name" value="SAM/pointed_sf"/>
</dbReference>
<protein>
    <submittedName>
        <fullName evidence="7">Uncharacterized protein</fullName>
    </submittedName>
</protein>
<dbReference type="AlphaFoldDB" id="A0AA36FV10"/>
<evidence type="ECO:0000256" key="3">
    <source>
        <dbReference type="RuleBase" id="RU004019"/>
    </source>
</evidence>
<dbReference type="GO" id="GO:0043565">
    <property type="term" value="F:sequence-specific DNA binding"/>
    <property type="evidence" value="ECO:0007669"/>
    <property type="project" value="InterPro"/>
</dbReference>
<keyword evidence="8" id="KW-1185">Reference proteome</keyword>
<dbReference type="Pfam" id="PF00178">
    <property type="entry name" value="Ets"/>
    <property type="match status" value="1"/>
</dbReference>
<organism evidence="7 8">
    <name type="scientific">Mesorhabditis spiculigera</name>
    <dbReference type="NCBI Taxonomy" id="96644"/>
    <lineage>
        <taxon>Eukaryota</taxon>
        <taxon>Metazoa</taxon>
        <taxon>Ecdysozoa</taxon>
        <taxon>Nematoda</taxon>
        <taxon>Chromadorea</taxon>
        <taxon>Rhabditida</taxon>
        <taxon>Rhabditina</taxon>
        <taxon>Rhabditomorpha</taxon>
        <taxon>Rhabditoidea</taxon>
        <taxon>Rhabditidae</taxon>
        <taxon>Mesorhabditinae</taxon>
        <taxon>Mesorhabditis</taxon>
    </lineage>
</organism>
<accession>A0AA36FV10</accession>
<keyword evidence="3" id="KW-0539">Nucleus</keyword>
<evidence type="ECO:0000313" key="7">
    <source>
        <dbReference type="EMBL" id="CAJ0562505.1"/>
    </source>
</evidence>
<evidence type="ECO:0000256" key="4">
    <source>
        <dbReference type="SAM" id="MobiDB-lite"/>
    </source>
</evidence>
<dbReference type="InterPro" id="IPR036390">
    <property type="entry name" value="WH_DNA-bd_sf"/>
</dbReference>
<dbReference type="GO" id="GO:0030154">
    <property type="term" value="P:cell differentiation"/>
    <property type="evidence" value="ECO:0007669"/>
    <property type="project" value="TreeGrafter"/>
</dbReference>
<gene>
    <name evidence="7" type="ORF">MSPICULIGERA_LOCUS2137</name>
</gene>
<evidence type="ECO:0000259" key="6">
    <source>
        <dbReference type="PROSITE" id="PS51433"/>
    </source>
</evidence>